<proteinExistence type="predicted"/>
<protein>
    <submittedName>
        <fullName evidence="2">Phage head morphogenesis protein</fullName>
    </submittedName>
</protein>
<name>A0ABQ1GTA5_9GAMM</name>
<dbReference type="RefSeq" id="WP_229746471.1">
    <property type="nucleotide sequence ID" value="NZ_BMFZ01000006.1"/>
</dbReference>
<evidence type="ECO:0000313" key="3">
    <source>
        <dbReference type="Proteomes" id="UP000627464"/>
    </source>
</evidence>
<evidence type="ECO:0000259" key="1">
    <source>
        <dbReference type="Pfam" id="PF04233"/>
    </source>
</evidence>
<dbReference type="Pfam" id="PF04233">
    <property type="entry name" value="Phage_Mu_F"/>
    <property type="match status" value="1"/>
</dbReference>
<feature type="domain" description="Phage head morphogenesis" evidence="1">
    <location>
        <begin position="182"/>
        <end position="291"/>
    </location>
</feature>
<dbReference type="InterPro" id="IPR006528">
    <property type="entry name" value="Phage_head_morphogenesis_dom"/>
</dbReference>
<comment type="caution">
    <text evidence="2">The sequence shown here is derived from an EMBL/GenBank/DDBJ whole genome shotgun (WGS) entry which is preliminary data.</text>
</comment>
<organism evidence="2 3">
    <name type="scientific">Hafnia psychrotolerans</name>
    <dbReference type="NCBI Taxonomy" id="1477018"/>
    <lineage>
        <taxon>Bacteria</taxon>
        <taxon>Pseudomonadati</taxon>
        <taxon>Pseudomonadota</taxon>
        <taxon>Gammaproteobacteria</taxon>
        <taxon>Enterobacterales</taxon>
        <taxon>Hafniaceae</taxon>
        <taxon>Hafnia</taxon>
    </lineage>
</organism>
<dbReference type="EMBL" id="BMFZ01000006">
    <property type="protein sequence ID" value="GGA49703.1"/>
    <property type="molecule type" value="Genomic_DNA"/>
</dbReference>
<reference evidence="3" key="1">
    <citation type="journal article" date="2019" name="Int. J. Syst. Evol. Microbiol.">
        <title>The Global Catalogue of Microorganisms (GCM) 10K type strain sequencing project: providing services to taxonomists for standard genome sequencing and annotation.</title>
        <authorList>
            <consortium name="The Broad Institute Genomics Platform"/>
            <consortium name="The Broad Institute Genome Sequencing Center for Infectious Disease"/>
            <person name="Wu L."/>
            <person name="Ma J."/>
        </authorList>
    </citation>
    <scope>NUCLEOTIDE SEQUENCE [LARGE SCALE GENOMIC DNA]</scope>
    <source>
        <strain evidence="3">CGMCC 1.12806</strain>
    </source>
</reference>
<dbReference type="Proteomes" id="UP000627464">
    <property type="component" value="Unassembled WGS sequence"/>
</dbReference>
<evidence type="ECO:0000313" key="2">
    <source>
        <dbReference type="EMBL" id="GGA49703.1"/>
    </source>
</evidence>
<accession>A0ABQ1GTA5</accession>
<keyword evidence="3" id="KW-1185">Reference proteome</keyword>
<gene>
    <name evidence="2" type="ORF">GCM10011328_26300</name>
</gene>
<sequence length="322" mass="35937">MTTLATRIGTPIVPRNKADPTQSYRAVNKMYRDIEERYLGIKTDLKQLLDARLTGRVREGNAQASFAVHGDTIYQVNAATYIYDMTAQQLADLLERVQVILDDHLLEGLGQDMWALAYVAEEYQRGTLNAFTNLSVQSPVYASQTTLSQLLSSPAYQNQIAAVYVSTYSDWVGISDKARADLANVISDAIGRGVNPKETASLISKRLDVSMSDAKNIAQTEQVGALRKAQWAETTWAKEYLGLNTGLLWLSALKPTTRAWHAARHGKVYTVEEVEVFYAEKGNKYRCYCSQIPAILNDTGQVVNAGLSERLAEERKDWRKSD</sequence>